<evidence type="ECO:0000313" key="8">
    <source>
        <dbReference type="EMBL" id="OPX47369.1"/>
    </source>
</evidence>
<dbReference type="PRINTS" id="PR00368">
    <property type="entry name" value="FADPNR"/>
</dbReference>
<dbReference type="SUPFAM" id="SSF64307">
    <property type="entry name" value="SirA-like"/>
    <property type="match status" value="1"/>
</dbReference>
<dbReference type="SUPFAM" id="SSF52821">
    <property type="entry name" value="Rhodanese/Cell cycle control phosphatase"/>
    <property type="match status" value="1"/>
</dbReference>
<dbReference type="Gene3D" id="3.40.250.10">
    <property type="entry name" value="Rhodanese-like domain"/>
    <property type="match status" value="1"/>
</dbReference>
<reference evidence="8 9" key="1">
    <citation type="submission" date="2016-02" db="EMBL/GenBank/DDBJ databases">
        <title>Genome sequence of Clostridium thermobutyricum DSM 4928.</title>
        <authorList>
            <person name="Poehlein A."/>
            <person name="Daniel R."/>
        </authorList>
    </citation>
    <scope>NUCLEOTIDE SEQUENCE [LARGE SCALE GENOMIC DNA]</scope>
    <source>
        <strain evidence="8 9">DSM 4928</strain>
    </source>
</reference>
<accession>A0A1V4SU24</accession>
<feature type="domain" description="Rhodanese" evidence="7">
    <location>
        <begin position="466"/>
        <end position="553"/>
    </location>
</feature>
<dbReference type="InterPro" id="IPR027396">
    <property type="entry name" value="DsrEFH-like"/>
</dbReference>
<dbReference type="InterPro" id="IPR023753">
    <property type="entry name" value="FAD/NAD-binding_dom"/>
</dbReference>
<dbReference type="AlphaFoldDB" id="A0A1V4SU24"/>
<dbReference type="SUPFAM" id="SSF55424">
    <property type="entry name" value="FAD/NAD-linked reductases, dimerisation (C-terminal) domain"/>
    <property type="match status" value="1"/>
</dbReference>
<dbReference type="Pfam" id="PF01206">
    <property type="entry name" value="TusA"/>
    <property type="match status" value="1"/>
</dbReference>
<dbReference type="InterPro" id="IPR032836">
    <property type="entry name" value="DsrE2-like"/>
</dbReference>
<comment type="cofactor">
    <cofactor evidence="1">
        <name>FAD</name>
        <dbReference type="ChEBI" id="CHEBI:57692"/>
    </cofactor>
</comment>
<keyword evidence="4" id="KW-0274">FAD</keyword>
<dbReference type="EC" id="1.8.1.14" evidence="8"/>
<sequence length="835" mass="92767">MNRKKVLIIGGVATGASTAARLRRLREDMDIVIFEKSDYISFANCGLPYHIGEVIKERDKLLLQTPEKMYDRFRIDVRVKSEVLRIDTNSKNVEVRKEDNSTYIENYDYLVISPGSKPVIPNIRGINKNKIYTLRNIKDMDKIKKEIDSGNVKNAVVVGGGYIGVEVCENLKHRGINVNLVEAAPHILAPFDSEISELLEMEMNDNDVSINLNDKIIEIDERKDIINIKLESGKEIKSDIIISAIGVMPDTEFLKETGIELGERGHILVDKYMRTNIKDVYAGGDAVAVKDFVNGSTTYIPLAGPANRQGRIIADNISGLESVYNGTLGTSIIKVFDITAASTGNNERILKNKGIDYKKVYLYPMSHAGYYPGATGLSIKVLYERESKRVLGAQCVGNEGVDKFIDVLATVIKLKGTMDDLRELELAYAPPYLSAKSPANMAGFIAENESKNLSDLVFVEDLKNRDKENTILLDLREDIEVENGMIEGAIHIPLNSLRDRLNELDKGKEIWVYCAVGVRGWIGERILKNSGFNVKNLSGGYKAFKTFGYKAKSFDFEGEDSVNSEERVGMNLNNNTGKTKEVNLQGLCCPGPLMQIKMYMDELNEGDKLIATASDSGFLKDIEAWAKRTGNTLVDVSKDKGIIKAKLIKGNINNLKNLENTKIYNSDKREVAATEIKSEKNGQTMVVFSGDLDKAIAAFIIANGAAAMGKNVTMFFTFWGLNILRKNEKVKVNKNFIEKMFGKMMPRGSKKLSLSKMNMGGIGAKMIRDIMNKKNVQSLEELIKNAIDNGVKIVACTMSMDVMGIKEQELIDGIEYGGVGYYLGEAEDSNSNLFI</sequence>
<dbReference type="CDD" id="cd01524">
    <property type="entry name" value="RHOD_Pyr_redox"/>
    <property type="match status" value="1"/>
</dbReference>
<comment type="caution">
    <text evidence="8">The sequence shown here is derived from an EMBL/GenBank/DDBJ whole genome shotgun (WGS) entry which is preliminary data.</text>
</comment>
<dbReference type="InterPro" id="IPR001763">
    <property type="entry name" value="Rhodanese-like_dom"/>
</dbReference>
<gene>
    <name evidence="8" type="primary">cdr</name>
    <name evidence="8" type="ORF">CLTHE_19320</name>
</gene>
<evidence type="ECO:0000313" key="9">
    <source>
        <dbReference type="Proteomes" id="UP000191448"/>
    </source>
</evidence>
<protein>
    <submittedName>
        <fullName evidence="8">Coenzyme A disulfide reductase</fullName>
        <ecNumber evidence="8">1.8.1.14</ecNumber>
    </submittedName>
</protein>
<evidence type="ECO:0000256" key="3">
    <source>
        <dbReference type="ARBA" id="ARBA00022630"/>
    </source>
</evidence>
<keyword evidence="3" id="KW-0285">Flavoprotein</keyword>
<dbReference type="Gene3D" id="3.30.110.40">
    <property type="entry name" value="TusA-like domain"/>
    <property type="match status" value="1"/>
</dbReference>
<organism evidence="8 9">
    <name type="scientific">Clostridium thermobutyricum DSM 4928</name>
    <dbReference type="NCBI Taxonomy" id="1121339"/>
    <lineage>
        <taxon>Bacteria</taxon>
        <taxon>Bacillati</taxon>
        <taxon>Bacillota</taxon>
        <taxon>Clostridia</taxon>
        <taxon>Eubacteriales</taxon>
        <taxon>Clostridiaceae</taxon>
        <taxon>Clostridium</taxon>
    </lineage>
</organism>
<dbReference type="InterPro" id="IPR001455">
    <property type="entry name" value="TusA-like"/>
</dbReference>
<dbReference type="SUPFAM" id="SSF51905">
    <property type="entry name" value="FAD/NAD(P)-binding domain"/>
    <property type="match status" value="1"/>
</dbReference>
<dbReference type="OrthoDB" id="9802028at2"/>
<dbReference type="InterPro" id="IPR036188">
    <property type="entry name" value="FAD/NAD-bd_sf"/>
</dbReference>
<dbReference type="PANTHER" id="PTHR43429:SF1">
    <property type="entry name" value="NAD(P)H SULFUR OXIDOREDUCTASE (COA-DEPENDENT)"/>
    <property type="match status" value="1"/>
</dbReference>
<keyword evidence="6" id="KW-0676">Redox-active center</keyword>
<dbReference type="EMBL" id="LTAY01000048">
    <property type="protein sequence ID" value="OPX47369.1"/>
    <property type="molecule type" value="Genomic_DNA"/>
</dbReference>
<dbReference type="PROSITE" id="PS50206">
    <property type="entry name" value="RHODANESE_3"/>
    <property type="match status" value="1"/>
</dbReference>
<evidence type="ECO:0000256" key="4">
    <source>
        <dbReference type="ARBA" id="ARBA00022827"/>
    </source>
</evidence>
<dbReference type="Pfam" id="PF02852">
    <property type="entry name" value="Pyr_redox_dim"/>
    <property type="match status" value="1"/>
</dbReference>
<evidence type="ECO:0000256" key="2">
    <source>
        <dbReference type="ARBA" id="ARBA00009130"/>
    </source>
</evidence>
<dbReference type="Pfam" id="PF00581">
    <property type="entry name" value="Rhodanese"/>
    <property type="match status" value="1"/>
</dbReference>
<comment type="similarity">
    <text evidence="2">Belongs to the class-III pyridine nucleotide-disulfide oxidoreductase family.</text>
</comment>
<dbReference type="InterPro" id="IPR036873">
    <property type="entry name" value="Rhodanese-like_dom_sf"/>
</dbReference>
<evidence type="ECO:0000256" key="5">
    <source>
        <dbReference type="ARBA" id="ARBA00023002"/>
    </source>
</evidence>
<dbReference type="Proteomes" id="UP000191448">
    <property type="component" value="Unassembled WGS sequence"/>
</dbReference>
<name>A0A1V4SU24_9CLOT</name>
<evidence type="ECO:0000256" key="6">
    <source>
        <dbReference type="ARBA" id="ARBA00023284"/>
    </source>
</evidence>
<dbReference type="SMART" id="SM00450">
    <property type="entry name" value="RHOD"/>
    <property type="match status" value="1"/>
</dbReference>
<dbReference type="Pfam" id="PF13686">
    <property type="entry name" value="DrsE_2"/>
    <property type="match status" value="1"/>
</dbReference>
<dbReference type="InterPro" id="IPR016156">
    <property type="entry name" value="FAD/NAD-linked_Rdtase_dimer_sf"/>
</dbReference>
<dbReference type="Gene3D" id="3.40.1260.10">
    <property type="entry name" value="DsrEFH-like"/>
    <property type="match status" value="1"/>
</dbReference>
<dbReference type="InterPro" id="IPR036868">
    <property type="entry name" value="TusA-like_sf"/>
</dbReference>
<proteinExistence type="inferred from homology"/>
<evidence type="ECO:0000259" key="7">
    <source>
        <dbReference type="PROSITE" id="PS50206"/>
    </source>
</evidence>
<dbReference type="PRINTS" id="PR00411">
    <property type="entry name" value="PNDRDTASEI"/>
</dbReference>
<dbReference type="PROSITE" id="PS01148">
    <property type="entry name" value="UPF0033"/>
    <property type="match status" value="1"/>
</dbReference>
<dbReference type="Pfam" id="PF07992">
    <property type="entry name" value="Pyr_redox_2"/>
    <property type="match status" value="1"/>
</dbReference>
<dbReference type="GO" id="GO:0050451">
    <property type="term" value="F:CoA-disulfide reductase (NADPH) activity"/>
    <property type="evidence" value="ECO:0007669"/>
    <property type="project" value="UniProtKB-EC"/>
</dbReference>
<dbReference type="PANTHER" id="PTHR43429">
    <property type="entry name" value="PYRIDINE NUCLEOTIDE-DISULFIDE OXIDOREDUCTASE DOMAIN-CONTAINING"/>
    <property type="match status" value="1"/>
</dbReference>
<dbReference type="InterPro" id="IPR050260">
    <property type="entry name" value="FAD-bd_OxRdtase"/>
</dbReference>
<keyword evidence="5 8" id="KW-0560">Oxidoreductase</keyword>
<evidence type="ECO:0000256" key="1">
    <source>
        <dbReference type="ARBA" id="ARBA00001974"/>
    </source>
</evidence>
<dbReference type="RefSeq" id="WP_080023130.1">
    <property type="nucleotide sequence ID" value="NZ_LTAY01000048.1"/>
</dbReference>
<dbReference type="InterPro" id="IPR004099">
    <property type="entry name" value="Pyr_nucl-diS_OxRdtase_dimer"/>
</dbReference>
<dbReference type="SUPFAM" id="SSF75169">
    <property type="entry name" value="DsrEFH-like"/>
    <property type="match status" value="1"/>
</dbReference>
<dbReference type="Gene3D" id="3.50.50.60">
    <property type="entry name" value="FAD/NAD(P)-binding domain"/>
    <property type="match status" value="2"/>
</dbReference>